<sequence>MHLYSFDDFRLGAGRGDGRLAEITDLVDETVAHDRRMATLIAVWDELRPAVESAIAAGPQLDVADVTLRAPLPAPGTLAAAPVNYKRHQDEMGGEGGVYDGEVIKTIETYAGFVKASSSIAGPDERILLPFDDRRFDHEAEIGVVIGSTASSVPRERAMDHVFGYVPLLDITMRGQEDRSYRKSFDTFTPIGPAIVTADEVADHADIAFELTVNGELRQRANTCDLIYDIPRLVELYSTAMTLSPGDLIATGTPEGVGEIRPGDEVVLTIDGIGQLTMQTAARAALATGRVA</sequence>
<dbReference type="Gene3D" id="3.90.850.10">
    <property type="entry name" value="Fumarylacetoacetase-like, C-terminal domain"/>
    <property type="match status" value="1"/>
</dbReference>
<dbReference type="RefSeq" id="WP_318595696.1">
    <property type="nucleotide sequence ID" value="NZ_JAWSTH010000005.1"/>
</dbReference>
<evidence type="ECO:0000259" key="2">
    <source>
        <dbReference type="Pfam" id="PF01557"/>
    </source>
</evidence>
<dbReference type="Pfam" id="PF01557">
    <property type="entry name" value="FAA_hydrolase"/>
    <property type="match status" value="1"/>
</dbReference>
<organism evidence="3 4">
    <name type="scientific">Conexibacter stalactiti</name>
    <dbReference type="NCBI Taxonomy" id="1940611"/>
    <lineage>
        <taxon>Bacteria</taxon>
        <taxon>Bacillati</taxon>
        <taxon>Actinomycetota</taxon>
        <taxon>Thermoleophilia</taxon>
        <taxon>Solirubrobacterales</taxon>
        <taxon>Conexibacteraceae</taxon>
        <taxon>Conexibacter</taxon>
    </lineage>
</organism>
<dbReference type="InterPro" id="IPR011234">
    <property type="entry name" value="Fumarylacetoacetase-like_C"/>
</dbReference>
<dbReference type="GO" id="GO:0016787">
    <property type="term" value="F:hydrolase activity"/>
    <property type="evidence" value="ECO:0007669"/>
    <property type="project" value="UniProtKB-KW"/>
</dbReference>
<gene>
    <name evidence="3" type="ORF">R7226_03740</name>
</gene>
<evidence type="ECO:0000313" key="3">
    <source>
        <dbReference type="EMBL" id="MDW5593435.1"/>
    </source>
</evidence>
<protein>
    <submittedName>
        <fullName evidence="3">Fumarylacetoacetate hydrolase family protein</fullName>
    </submittedName>
</protein>
<keyword evidence="1" id="KW-0479">Metal-binding</keyword>
<proteinExistence type="predicted"/>
<dbReference type="SUPFAM" id="SSF56529">
    <property type="entry name" value="FAH"/>
    <property type="match status" value="1"/>
</dbReference>
<dbReference type="InterPro" id="IPR036663">
    <property type="entry name" value="Fumarylacetoacetase_C_sf"/>
</dbReference>
<keyword evidence="4" id="KW-1185">Reference proteome</keyword>
<feature type="domain" description="Fumarylacetoacetase-like C-terminal" evidence="2">
    <location>
        <begin position="81"/>
        <end position="278"/>
    </location>
</feature>
<reference evidence="4" key="1">
    <citation type="submission" date="2023-07" db="EMBL/GenBank/DDBJ databases">
        <title>Conexibacter stalactiti sp. nov., isolated from stalactites in a lava cave and emended description of the genus Conexibacter.</title>
        <authorList>
            <person name="Lee S.D."/>
        </authorList>
    </citation>
    <scope>NUCLEOTIDE SEQUENCE [LARGE SCALE GENOMIC DNA]</scope>
    <source>
        <strain evidence="4">KCTC 39840</strain>
    </source>
</reference>
<reference evidence="3 4" key="2">
    <citation type="submission" date="2023-10" db="EMBL/GenBank/DDBJ databases">
        <authorList>
            <person name="Han X.F."/>
        </authorList>
    </citation>
    <scope>NUCLEOTIDE SEQUENCE [LARGE SCALE GENOMIC DNA]</scope>
    <source>
        <strain evidence="3 4">KCTC 39840</strain>
    </source>
</reference>
<dbReference type="PANTHER" id="PTHR11820:SF7">
    <property type="entry name" value="ACYLPYRUVASE FAHD1, MITOCHONDRIAL"/>
    <property type="match status" value="1"/>
</dbReference>
<dbReference type="Proteomes" id="UP001284601">
    <property type="component" value="Unassembled WGS sequence"/>
</dbReference>
<keyword evidence="3" id="KW-0378">Hydrolase</keyword>
<comment type="caution">
    <text evidence="3">The sequence shown here is derived from an EMBL/GenBank/DDBJ whole genome shotgun (WGS) entry which is preliminary data.</text>
</comment>
<evidence type="ECO:0000313" key="4">
    <source>
        <dbReference type="Proteomes" id="UP001284601"/>
    </source>
</evidence>
<name>A0ABU4HLI6_9ACTN</name>
<accession>A0ABU4HLI6</accession>
<dbReference type="PANTHER" id="PTHR11820">
    <property type="entry name" value="ACYLPYRUVASE"/>
    <property type="match status" value="1"/>
</dbReference>
<evidence type="ECO:0000256" key="1">
    <source>
        <dbReference type="ARBA" id="ARBA00022723"/>
    </source>
</evidence>
<dbReference type="EMBL" id="JAWSTH010000005">
    <property type="protein sequence ID" value="MDW5593435.1"/>
    <property type="molecule type" value="Genomic_DNA"/>
</dbReference>